<proteinExistence type="predicted"/>
<evidence type="ECO:0000313" key="2">
    <source>
        <dbReference type="Proteomes" id="UP000254589"/>
    </source>
</evidence>
<comment type="caution">
    <text evidence="1">The sequence shown here is derived from an EMBL/GenBank/DDBJ whole genome shotgun (WGS) entry which is preliminary data.</text>
</comment>
<accession>A0AAJ4ZCV7</accession>
<dbReference type="Proteomes" id="UP000254589">
    <property type="component" value="Unassembled WGS sequence"/>
</dbReference>
<gene>
    <name evidence="1" type="ORF">NCTC13159_02613</name>
</gene>
<organism evidence="1 2">
    <name type="scientific">Pandoraea pulmonicola</name>
    <dbReference type="NCBI Taxonomy" id="93221"/>
    <lineage>
        <taxon>Bacteria</taxon>
        <taxon>Pseudomonadati</taxon>
        <taxon>Pseudomonadota</taxon>
        <taxon>Betaproteobacteria</taxon>
        <taxon>Burkholderiales</taxon>
        <taxon>Burkholderiaceae</taxon>
        <taxon>Pandoraea</taxon>
    </lineage>
</organism>
<reference evidence="1 2" key="1">
    <citation type="submission" date="2018-06" db="EMBL/GenBank/DDBJ databases">
        <authorList>
            <consortium name="Pathogen Informatics"/>
            <person name="Doyle S."/>
        </authorList>
    </citation>
    <scope>NUCLEOTIDE SEQUENCE [LARGE SCALE GENOMIC DNA]</scope>
    <source>
        <strain evidence="1 2">NCTC13159</strain>
    </source>
</reference>
<dbReference type="AlphaFoldDB" id="A0AAJ4ZCV7"/>
<protein>
    <submittedName>
        <fullName evidence="1">Uncharacterized protein</fullName>
    </submittedName>
</protein>
<evidence type="ECO:0000313" key="1">
    <source>
        <dbReference type="EMBL" id="SUA91124.1"/>
    </source>
</evidence>
<sequence length="307" mass="32946">MGFLHHIPLHWLVVLASIRAAEPGGTLTAFHLKVTPSGHRRSPPSNARNGCGACLGVSRGTLRTGFLHHIPLHWLVVLASIRAAELGGTLTAFHLKVTPSGHRRSPSSNARNGCGACLGVSRGTLRTGFLHHIPLHWLVVLASIRAAEPGGTLTAFHLKVTPSGHHRSPPSNARRGCGACWVVSRGTLRMGFLHHIPLHWLEVLASIRAAEPGGTLTAFHLKVTPSGHHRSPPSNARRGCGACWVVSRGTLRMGFLHHIPLHWLEVLASIRAAEPGGTLTALHLKVTPSGHRRSPPSNSRRAAVLVW</sequence>
<name>A0AAJ4ZCV7_PANPU</name>
<dbReference type="EMBL" id="UGSJ01000001">
    <property type="protein sequence ID" value="SUA91124.1"/>
    <property type="molecule type" value="Genomic_DNA"/>
</dbReference>